<comment type="caution">
    <text evidence="2">The sequence shown here is derived from an EMBL/GenBank/DDBJ whole genome shotgun (WGS) entry which is preliminary data.</text>
</comment>
<evidence type="ECO:0000313" key="2">
    <source>
        <dbReference type="EMBL" id="KAJ7732205.1"/>
    </source>
</evidence>
<keyword evidence="1" id="KW-0472">Membrane</keyword>
<reference evidence="2" key="1">
    <citation type="submission" date="2023-03" db="EMBL/GenBank/DDBJ databases">
        <title>Massive genome expansion in bonnet fungi (Mycena s.s.) driven by repeated elements and novel gene families across ecological guilds.</title>
        <authorList>
            <consortium name="Lawrence Berkeley National Laboratory"/>
            <person name="Harder C.B."/>
            <person name="Miyauchi S."/>
            <person name="Viragh M."/>
            <person name="Kuo A."/>
            <person name="Thoen E."/>
            <person name="Andreopoulos B."/>
            <person name="Lu D."/>
            <person name="Skrede I."/>
            <person name="Drula E."/>
            <person name="Henrissat B."/>
            <person name="Morin E."/>
            <person name="Kohler A."/>
            <person name="Barry K."/>
            <person name="LaButti K."/>
            <person name="Morin E."/>
            <person name="Salamov A."/>
            <person name="Lipzen A."/>
            <person name="Mereny Z."/>
            <person name="Hegedus B."/>
            <person name="Baldrian P."/>
            <person name="Stursova M."/>
            <person name="Weitz H."/>
            <person name="Taylor A."/>
            <person name="Grigoriev I.V."/>
            <person name="Nagy L.G."/>
            <person name="Martin F."/>
            <person name="Kauserud H."/>
        </authorList>
    </citation>
    <scope>NUCLEOTIDE SEQUENCE</scope>
    <source>
        <strain evidence="2">CBHHK188m</strain>
    </source>
</reference>
<proteinExistence type="predicted"/>
<evidence type="ECO:0000313" key="3">
    <source>
        <dbReference type="Proteomes" id="UP001215280"/>
    </source>
</evidence>
<protein>
    <submittedName>
        <fullName evidence="2">Uncharacterized protein</fullName>
    </submittedName>
</protein>
<gene>
    <name evidence="2" type="ORF">DFH07DRAFT_780981</name>
</gene>
<dbReference type="EMBL" id="JARJLG010000177">
    <property type="protein sequence ID" value="KAJ7732205.1"/>
    <property type="molecule type" value="Genomic_DNA"/>
</dbReference>
<keyword evidence="1" id="KW-1133">Transmembrane helix</keyword>
<keyword evidence="3" id="KW-1185">Reference proteome</keyword>
<dbReference type="Proteomes" id="UP001215280">
    <property type="component" value="Unassembled WGS sequence"/>
</dbReference>
<feature type="transmembrane region" description="Helical" evidence="1">
    <location>
        <begin position="12"/>
        <end position="28"/>
    </location>
</feature>
<accession>A0AAD7MU41</accession>
<name>A0AAD7MU41_9AGAR</name>
<evidence type="ECO:0000256" key="1">
    <source>
        <dbReference type="SAM" id="Phobius"/>
    </source>
</evidence>
<organism evidence="2 3">
    <name type="scientific">Mycena maculata</name>
    <dbReference type="NCBI Taxonomy" id="230809"/>
    <lineage>
        <taxon>Eukaryota</taxon>
        <taxon>Fungi</taxon>
        <taxon>Dikarya</taxon>
        <taxon>Basidiomycota</taxon>
        <taxon>Agaricomycotina</taxon>
        <taxon>Agaricomycetes</taxon>
        <taxon>Agaricomycetidae</taxon>
        <taxon>Agaricales</taxon>
        <taxon>Marasmiineae</taxon>
        <taxon>Mycenaceae</taxon>
        <taxon>Mycena</taxon>
    </lineage>
</organism>
<dbReference type="AlphaFoldDB" id="A0AAD7MU41"/>
<keyword evidence="1" id="KW-0812">Transmembrane</keyword>
<sequence length="223" mass="24042">MAQGLNSRVLSLWWAVFPSMLCGIPFVGRHSFQIGLYRPSLAAPASLHGTAGGHVLFSWQRFGISYLPPSPRVKIFPDEDFEFFRGHDAASCALAAKDVGTGGMRIPLNGGRLPVSHTTGGACWDITAPGHCSGEGKPFMPSTQMHRGVDVGLSARSTKYMGAERIGGRRNGTQRVLQSLHLILRLGSIPKPEARYLHTCTKGPKFPQGTQPVVPAQPLVYPA</sequence>